<sequence length="197" mass="21812">MLRGLIPHGDQKRDKASFLLEVIDYIHFLQEKVNKYEDSCRGGWNNEPPTIIPWNNNQKPTEGFVDHPRAEALVFAPKVKENIIEIPKKGKNLLDCETLKEIPFGSNIYSPQLASDTTSSAAAAQQLWQSSRSCITDCMPSDNKLKEQELTIESGTISISTIYSQGLLSSLTQALQSSGVDLSHANISVQIDLGKKP</sequence>
<feature type="non-terminal residue" evidence="6">
    <location>
        <position position="197"/>
    </location>
</feature>
<dbReference type="PROSITE" id="PS50888">
    <property type="entry name" value="BHLH"/>
    <property type="match status" value="1"/>
</dbReference>
<keyword evidence="7" id="KW-1185">Reference proteome</keyword>
<evidence type="ECO:0000256" key="2">
    <source>
        <dbReference type="ARBA" id="ARBA00023015"/>
    </source>
</evidence>
<dbReference type="GO" id="GO:0003700">
    <property type="term" value="F:DNA-binding transcription factor activity"/>
    <property type="evidence" value="ECO:0007669"/>
    <property type="project" value="InterPro"/>
</dbReference>
<dbReference type="Proteomes" id="UP001172457">
    <property type="component" value="Chromosome 2"/>
</dbReference>
<dbReference type="InterPro" id="IPR011598">
    <property type="entry name" value="bHLH_dom"/>
</dbReference>
<dbReference type="Pfam" id="PF00010">
    <property type="entry name" value="HLH"/>
    <property type="match status" value="1"/>
</dbReference>
<dbReference type="PANTHER" id="PTHR46412">
    <property type="entry name" value="BES1-INTERACTING MYC-LIKE PROTEIN"/>
    <property type="match status" value="1"/>
</dbReference>
<dbReference type="SUPFAM" id="SSF47459">
    <property type="entry name" value="HLH, helix-loop-helix DNA-binding domain"/>
    <property type="match status" value="1"/>
</dbReference>
<keyword evidence="4" id="KW-0539">Nucleus</keyword>
<comment type="subcellular location">
    <subcellularLocation>
        <location evidence="1">Nucleus</location>
    </subcellularLocation>
</comment>
<dbReference type="AlphaFoldDB" id="A0AA38TYP3"/>
<dbReference type="PANTHER" id="PTHR46412:SF3">
    <property type="entry name" value="TRANSCRIPTION FACTOR BIM1"/>
    <property type="match status" value="1"/>
</dbReference>
<gene>
    <name evidence="6" type="ORF">OSB04_005227</name>
</gene>
<keyword evidence="2" id="KW-0805">Transcription regulation</keyword>
<keyword evidence="3" id="KW-0804">Transcription</keyword>
<name>A0AA38TYP3_9ASTR</name>
<evidence type="ECO:0000256" key="4">
    <source>
        <dbReference type="ARBA" id="ARBA00023242"/>
    </source>
</evidence>
<organism evidence="6 7">
    <name type="scientific">Centaurea solstitialis</name>
    <name type="common">yellow star-thistle</name>
    <dbReference type="NCBI Taxonomy" id="347529"/>
    <lineage>
        <taxon>Eukaryota</taxon>
        <taxon>Viridiplantae</taxon>
        <taxon>Streptophyta</taxon>
        <taxon>Embryophyta</taxon>
        <taxon>Tracheophyta</taxon>
        <taxon>Spermatophyta</taxon>
        <taxon>Magnoliopsida</taxon>
        <taxon>eudicotyledons</taxon>
        <taxon>Gunneridae</taxon>
        <taxon>Pentapetalae</taxon>
        <taxon>asterids</taxon>
        <taxon>campanulids</taxon>
        <taxon>Asterales</taxon>
        <taxon>Asteraceae</taxon>
        <taxon>Carduoideae</taxon>
        <taxon>Cardueae</taxon>
        <taxon>Centaureinae</taxon>
        <taxon>Centaurea</taxon>
    </lineage>
</organism>
<feature type="domain" description="BHLH" evidence="5">
    <location>
        <begin position="1"/>
        <end position="29"/>
    </location>
</feature>
<comment type="caution">
    <text evidence="6">The sequence shown here is derived from an EMBL/GenBank/DDBJ whole genome shotgun (WGS) entry which is preliminary data.</text>
</comment>
<evidence type="ECO:0000313" key="6">
    <source>
        <dbReference type="EMBL" id="KAJ9560067.1"/>
    </source>
</evidence>
<evidence type="ECO:0000313" key="7">
    <source>
        <dbReference type="Proteomes" id="UP001172457"/>
    </source>
</evidence>
<evidence type="ECO:0000256" key="3">
    <source>
        <dbReference type="ARBA" id="ARBA00023163"/>
    </source>
</evidence>
<proteinExistence type="predicted"/>
<dbReference type="EMBL" id="JARYMX010000002">
    <property type="protein sequence ID" value="KAJ9560067.1"/>
    <property type="molecule type" value="Genomic_DNA"/>
</dbReference>
<protein>
    <recommendedName>
        <fullName evidence="5">BHLH domain-containing protein</fullName>
    </recommendedName>
</protein>
<dbReference type="InterPro" id="IPR036638">
    <property type="entry name" value="HLH_DNA-bd_sf"/>
</dbReference>
<reference evidence="6" key="1">
    <citation type="submission" date="2023-03" db="EMBL/GenBank/DDBJ databases">
        <title>Chromosome-scale reference genome and RAD-based genetic map of yellow starthistle (Centaurea solstitialis) reveal putative structural variation and QTLs associated with invader traits.</title>
        <authorList>
            <person name="Reatini B."/>
            <person name="Cang F.A."/>
            <person name="Jiang Q."/>
            <person name="Mckibben M.T.W."/>
            <person name="Barker M.S."/>
            <person name="Rieseberg L.H."/>
            <person name="Dlugosch K.M."/>
        </authorList>
    </citation>
    <scope>NUCLEOTIDE SEQUENCE</scope>
    <source>
        <strain evidence="6">CAN-66</strain>
        <tissue evidence="6">Leaf</tissue>
    </source>
</reference>
<accession>A0AA38TYP3</accession>
<evidence type="ECO:0000259" key="5">
    <source>
        <dbReference type="PROSITE" id="PS50888"/>
    </source>
</evidence>
<dbReference type="InterPro" id="IPR044295">
    <property type="entry name" value="BIM1/2/3"/>
</dbReference>
<dbReference type="GO" id="GO:0046983">
    <property type="term" value="F:protein dimerization activity"/>
    <property type="evidence" value="ECO:0007669"/>
    <property type="project" value="InterPro"/>
</dbReference>
<evidence type="ECO:0000256" key="1">
    <source>
        <dbReference type="ARBA" id="ARBA00004123"/>
    </source>
</evidence>
<dbReference type="GO" id="GO:0005634">
    <property type="term" value="C:nucleus"/>
    <property type="evidence" value="ECO:0007669"/>
    <property type="project" value="UniProtKB-SubCell"/>
</dbReference>
<dbReference type="Gene3D" id="4.10.280.10">
    <property type="entry name" value="Helix-loop-helix DNA-binding domain"/>
    <property type="match status" value="1"/>
</dbReference>
<dbReference type="GO" id="GO:0006351">
    <property type="term" value="P:DNA-templated transcription"/>
    <property type="evidence" value="ECO:0007669"/>
    <property type="project" value="InterPro"/>
</dbReference>